<gene>
    <name evidence="4" type="ORF">V6N11_054285</name>
</gene>
<evidence type="ECO:0000313" key="4">
    <source>
        <dbReference type="EMBL" id="KAK9019777.1"/>
    </source>
</evidence>
<organism evidence="4 5">
    <name type="scientific">Hibiscus sabdariffa</name>
    <name type="common">roselle</name>
    <dbReference type="NCBI Taxonomy" id="183260"/>
    <lineage>
        <taxon>Eukaryota</taxon>
        <taxon>Viridiplantae</taxon>
        <taxon>Streptophyta</taxon>
        <taxon>Embryophyta</taxon>
        <taxon>Tracheophyta</taxon>
        <taxon>Spermatophyta</taxon>
        <taxon>Magnoliopsida</taxon>
        <taxon>eudicotyledons</taxon>
        <taxon>Gunneridae</taxon>
        <taxon>Pentapetalae</taxon>
        <taxon>rosids</taxon>
        <taxon>malvids</taxon>
        <taxon>Malvales</taxon>
        <taxon>Malvaceae</taxon>
        <taxon>Malvoideae</taxon>
        <taxon>Hibiscus</taxon>
    </lineage>
</organism>
<keyword evidence="1" id="KW-0694">RNA-binding</keyword>
<dbReference type="CDD" id="cd00590">
    <property type="entry name" value="RRM_SF"/>
    <property type="match status" value="1"/>
</dbReference>
<dbReference type="Gene3D" id="3.30.70.330">
    <property type="match status" value="1"/>
</dbReference>
<evidence type="ECO:0000256" key="2">
    <source>
        <dbReference type="SAM" id="MobiDB-lite"/>
    </source>
</evidence>
<evidence type="ECO:0000313" key="5">
    <source>
        <dbReference type="Proteomes" id="UP001396334"/>
    </source>
</evidence>
<reference evidence="4 5" key="1">
    <citation type="journal article" date="2024" name="G3 (Bethesda)">
        <title>Genome assembly of Hibiscus sabdariffa L. provides insights into metabolisms of medicinal natural products.</title>
        <authorList>
            <person name="Kim T."/>
        </authorList>
    </citation>
    <scope>NUCLEOTIDE SEQUENCE [LARGE SCALE GENOMIC DNA]</scope>
    <source>
        <strain evidence="4">TK-2024</strain>
        <tissue evidence="4">Old leaves</tissue>
    </source>
</reference>
<dbReference type="SMART" id="SM00360">
    <property type="entry name" value="RRM"/>
    <property type="match status" value="1"/>
</dbReference>
<sequence>MEKTEFDNNIQEVVSLFVENLPETLHWKGLWFSFARHGDVVNAYIARKRCRGGKRFGFVRMKNPEEADVFQVSVREVGFHDGTSYPLCNNGNSEMADSEKIDESTSTSKSDMVRSKSENEVDWNRPGMEEEEIQARWVERNCINGDSWDNETSRGHIKFSELVGGLPKDTGALDGVGIGEGCGLEARPCENFDPLSGLASYGKGRIAESNSVVNLDLDPKEHAGGVANGQKKPWAERINEKVNLGYIHGRYPIEDDILEDESDRGKGTKEEG</sequence>
<name>A0ABR2S4D3_9ROSI</name>
<accession>A0ABR2S4D3</accession>
<comment type="caution">
    <text evidence="4">The sequence shown here is derived from an EMBL/GenBank/DDBJ whole genome shotgun (WGS) entry which is preliminary data.</text>
</comment>
<feature type="region of interest" description="Disordered" evidence="2">
    <location>
        <begin position="88"/>
        <end position="122"/>
    </location>
</feature>
<dbReference type="InterPro" id="IPR035979">
    <property type="entry name" value="RBD_domain_sf"/>
</dbReference>
<dbReference type="Proteomes" id="UP001396334">
    <property type="component" value="Unassembled WGS sequence"/>
</dbReference>
<feature type="domain" description="RRM" evidence="3">
    <location>
        <begin position="14"/>
        <end position="68"/>
    </location>
</feature>
<dbReference type="PROSITE" id="PS50102">
    <property type="entry name" value="RRM"/>
    <property type="match status" value="1"/>
</dbReference>
<dbReference type="SUPFAM" id="SSF54928">
    <property type="entry name" value="RNA-binding domain, RBD"/>
    <property type="match status" value="1"/>
</dbReference>
<dbReference type="Pfam" id="PF00076">
    <property type="entry name" value="RRM_1"/>
    <property type="match status" value="1"/>
</dbReference>
<dbReference type="InterPro" id="IPR012677">
    <property type="entry name" value="Nucleotide-bd_a/b_plait_sf"/>
</dbReference>
<proteinExistence type="predicted"/>
<evidence type="ECO:0000256" key="1">
    <source>
        <dbReference type="PROSITE-ProRule" id="PRU00176"/>
    </source>
</evidence>
<dbReference type="EMBL" id="JBBPBN010000017">
    <property type="protein sequence ID" value="KAK9019777.1"/>
    <property type="molecule type" value="Genomic_DNA"/>
</dbReference>
<dbReference type="InterPro" id="IPR000504">
    <property type="entry name" value="RRM_dom"/>
</dbReference>
<evidence type="ECO:0000259" key="3">
    <source>
        <dbReference type="PROSITE" id="PS50102"/>
    </source>
</evidence>
<protein>
    <recommendedName>
        <fullName evidence="3">RRM domain-containing protein</fullName>
    </recommendedName>
</protein>
<keyword evidence="5" id="KW-1185">Reference proteome</keyword>
<feature type="compositionally biased region" description="Basic and acidic residues" evidence="2">
    <location>
        <begin position="111"/>
        <end position="122"/>
    </location>
</feature>